<dbReference type="Pfam" id="PF07591">
    <property type="entry name" value="PT-HINT"/>
    <property type="match status" value="1"/>
</dbReference>
<dbReference type="EMBL" id="FRAE01000034">
    <property type="protein sequence ID" value="SHK11091.1"/>
    <property type="molecule type" value="Genomic_DNA"/>
</dbReference>
<dbReference type="InterPro" id="IPR036844">
    <property type="entry name" value="Hint_dom_sf"/>
</dbReference>
<protein>
    <submittedName>
        <fullName evidence="3">Intein C-terminal splicing region/intein N-terminal splicing region</fullName>
    </submittedName>
</protein>
<reference evidence="4" key="1">
    <citation type="submission" date="2016-11" db="EMBL/GenBank/DDBJ databases">
        <authorList>
            <person name="Varghese N."/>
            <person name="Submissions S."/>
        </authorList>
    </citation>
    <scope>NUCLEOTIDE SEQUENCE [LARGE SCALE GENOMIC DNA]</scope>
    <source>
        <strain evidence="4">DSM 15518</strain>
    </source>
</reference>
<feature type="signal peptide" evidence="1">
    <location>
        <begin position="1"/>
        <end position="27"/>
    </location>
</feature>
<dbReference type="Gene3D" id="2.170.16.10">
    <property type="entry name" value="Hedgehog/Intein (Hint) domain"/>
    <property type="match status" value="1"/>
</dbReference>
<feature type="domain" description="Hint" evidence="2">
    <location>
        <begin position="194"/>
        <end position="288"/>
    </location>
</feature>
<sequence>MFNKLKQFIATLLTLVMFFVPTASVFAQSINKISVAEKVYNLETDEINIDEDIYLNDEENSKEDTIYELNIEDLKEQLKEELPYAEVIEQEDSEFGQIYYIDKNYHKKRKKRSLWDFADIAMAGMSWYDVIKDPSLKNIGWAILDTAAIAPLLPSTAYIRKGGKYTLKLSELKKFAKTKKGKKALKKALRIKEGVCFVKGTKILTNNGYKNIEDIQINDLVYSKDIATGKEGLKTVKNIFVNTTDTLVHVFTENTEIETTKEHPFFVKNIGWKNAKDLKGEDVIVSYNDKEIVVKDVQIENLSDPVLVYNFEVDEYHTYFVSDDNLLVHNSCSLPASRSMSSKVIKQLNKMGNGLTKKFQKALDKGLAPRRYGTDGIIELSSDEILYKKGFTYTYKLKVAKAGNHLRIYGRLDDRGKLIFDLIQN</sequence>
<name>A0A1M6PT59_9FIRM</name>
<dbReference type="SUPFAM" id="SSF51294">
    <property type="entry name" value="Hedgehog/intein (Hint) domain"/>
    <property type="match status" value="1"/>
</dbReference>
<organism evidence="3 4">
    <name type="scientific">Tepidibacter formicigenes DSM 15518</name>
    <dbReference type="NCBI Taxonomy" id="1123349"/>
    <lineage>
        <taxon>Bacteria</taxon>
        <taxon>Bacillati</taxon>
        <taxon>Bacillota</taxon>
        <taxon>Clostridia</taxon>
        <taxon>Peptostreptococcales</taxon>
        <taxon>Peptostreptococcaceae</taxon>
        <taxon>Tepidibacter</taxon>
    </lineage>
</organism>
<gene>
    <name evidence="3" type="ORF">SAMN02744037_01644</name>
</gene>
<feature type="chain" id="PRO_5012816414" evidence="1">
    <location>
        <begin position="28"/>
        <end position="425"/>
    </location>
</feature>
<evidence type="ECO:0000256" key="1">
    <source>
        <dbReference type="SAM" id="SignalP"/>
    </source>
</evidence>
<dbReference type="InterPro" id="IPR030934">
    <property type="entry name" value="Intein_C"/>
</dbReference>
<keyword evidence="4" id="KW-1185">Reference proteome</keyword>
<dbReference type="STRING" id="1123349.SAMN02744037_01644"/>
<dbReference type="InterPro" id="IPR006141">
    <property type="entry name" value="Intein_N"/>
</dbReference>
<dbReference type="InterPro" id="IPR003587">
    <property type="entry name" value="Hint_dom_N"/>
</dbReference>
<proteinExistence type="predicted"/>
<dbReference type="CDD" id="cd00081">
    <property type="entry name" value="Hint"/>
    <property type="match status" value="1"/>
</dbReference>
<dbReference type="NCBIfam" id="TIGR01445">
    <property type="entry name" value="intein_Nterm"/>
    <property type="match status" value="1"/>
</dbReference>
<dbReference type="OrthoDB" id="1760972at2"/>
<dbReference type="PROSITE" id="PS50818">
    <property type="entry name" value="INTEIN_C_TER"/>
    <property type="match status" value="1"/>
</dbReference>
<dbReference type="NCBIfam" id="TIGR01443">
    <property type="entry name" value="intein_Cterm"/>
    <property type="match status" value="1"/>
</dbReference>
<evidence type="ECO:0000313" key="3">
    <source>
        <dbReference type="EMBL" id="SHK11091.1"/>
    </source>
</evidence>
<dbReference type="RefSeq" id="WP_072888970.1">
    <property type="nucleotide sequence ID" value="NZ_FRAE01000034.1"/>
</dbReference>
<evidence type="ECO:0000313" key="4">
    <source>
        <dbReference type="Proteomes" id="UP000242497"/>
    </source>
</evidence>
<accession>A0A1M6PT59</accession>
<dbReference type="SMART" id="SM00306">
    <property type="entry name" value="HintN"/>
    <property type="match status" value="1"/>
</dbReference>
<keyword evidence="1" id="KW-0732">Signal</keyword>
<evidence type="ECO:0000259" key="2">
    <source>
        <dbReference type="SMART" id="SM00306"/>
    </source>
</evidence>
<dbReference type="PROSITE" id="PS50817">
    <property type="entry name" value="INTEIN_N_TER"/>
    <property type="match status" value="1"/>
</dbReference>
<dbReference type="Proteomes" id="UP000242497">
    <property type="component" value="Unassembled WGS sequence"/>
</dbReference>
<dbReference type="GO" id="GO:0016539">
    <property type="term" value="P:intein-mediated protein splicing"/>
    <property type="evidence" value="ECO:0007669"/>
    <property type="project" value="InterPro"/>
</dbReference>
<dbReference type="AlphaFoldDB" id="A0A1M6PT59"/>